<dbReference type="AlphaFoldDB" id="A0A6P2C7K6"/>
<dbReference type="Proteomes" id="UP000460272">
    <property type="component" value="Unassembled WGS sequence"/>
</dbReference>
<protein>
    <submittedName>
        <fullName evidence="1">Uncharacterized protein</fullName>
    </submittedName>
</protein>
<accession>A0A6P2C7K6</accession>
<dbReference type="EMBL" id="RPFW01000001">
    <property type="protein sequence ID" value="TVZ06316.1"/>
    <property type="molecule type" value="Genomic_DNA"/>
</dbReference>
<name>A0A6P2C7K6_9ACTN</name>
<organism evidence="1 2">
    <name type="scientific">Trebonia kvetii</name>
    <dbReference type="NCBI Taxonomy" id="2480626"/>
    <lineage>
        <taxon>Bacteria</taxon>
        <taxon>Bacillati</taxon>
        <taxon>Actinomycetota</taxon>
        <taxon>Actinomycetes</taxon>
        <taxon>Streptosporangiales</taxon>
        <taxon>Treboniaceae</taxon>
        <taxon>Trebonia</taxon>
    </lineage>
</organism>
<keyword evidence="2" id="KW-1185">Reference proteome</keyword>
<reference evidence="1 2" key="1">
    <citation type="submission" date="2018-11" db="EMBL/GenBank/DDBJ databases">
        <title>Trebonia kvetii gen.nov., sp.nov., a novel acidophilic actinobacterium, and proposal of the new actinobacterial family Treboniaceae fam. nov.</title>
        <authorList>
            <person name="Rapoport D."/>
            <person name="Sagova-Mareckova M."/>
            <person name="Sedlacek I."/>
            <person name="Provaznik J."/>
            <person name="Kralova S."/>
            <person name="Pavlinic D."/>
            <person name="Benes V."/>
            <person name="Kopecky J."/>
        </authorList>
    </citation>
    <scope>NUCLEOTIDE SEQUENCE [LARGE SCALE GENOMIC DNA]</scope>
    <source>
        <strain evidence="1 2">15Tr583</strain>
    </source>
</reference>
<evidence type="ECO:0000313" key="1">
    <source>
        <dbReference type="EMBL" id="TVZ06316.1"/>
    </source>
</evidence>
<comment type="caution">
    <text evidence="1">The sequence shown here is derived from an EMBL/GenBank/DDBJ whole genome shotgun (WGS) entry which is preliminary data.</text>
</comment>
<evidence type="ECO:0000313" key="2">
    <source>
        <dbReference type="Proteomes" id="UP000460272"/>
    </source>
</evidence>
<proteinExistence type="predicted"/>
<sequence length="145" mass="15647">MMRTYSRTMHPDLTIMMSEPFANPAVDVELRLPGGAVAAVGAAVLNHEYARQQAAYAAEAHVDAEGVLRGRSGARRSTNRIRLVDVAHLIGAPGDRIQPAAWPRAGCWARSRCAATAAPCPPRRCLSCRAGPPSNCPRRPPWWPG</sequence>
<dbReference type="RefSeq" id="WP_145851071.1">
    <property type="nucleotide sequence ID" value="NZ_RPFW01000001.1"/>
</dbReference>
<gene>
    <name evidence="1" type="ORF">EAS64_02480</name>
</gene>